<proteinExistence type="predicted"/>
<accession>A0ABS5TNW1</accession>
<gene>
    <name evidence="1" type="ORF">KIH74_27805</name>
</gene>
<reference evidence="1 2" key="1">
    <citation type="submission" date="2021-05" db="EMBL/GenBank/DDBJ databases">
        <title>Kineosporia and Streptomyces sp. nov. two new marine actinobacteria isolated from Coral.</title>
        <authorList>
            <person name="Buangrab K."/>
            <person name="Sutthacheep M."/>
            <person name="Yeemin T."/>
            <person name="Harunari E."/>
            <person name="Igarashi Y."/>
            <person name="Kanchanasin P."/>
            <person name="Tanasupawat S."/>
            <person name="Phongsopitanun W."/>
        </authorList>
    </citation>
    <scope>NUCLEOTIDE SEQUENCE [LARGE SCALE GENOMIC DNA]</scope>
    <source>
        <strain evidence="1 2">J2-2</strain>
    </source>
</reference>
<dbReference type="RefSeq" id="WP_214159316.1">
    <property type="nucleotide sequence ID" value="NZ_JAHBAY010000013.1"/>
</dbReference>
<dbReference type="EMBL" id="JAHBAY010000013">
    <property type="protein sequence ID" value="MBT0772782.1"/>
    <property type="molecule type" value="Genomic_DNA"/>
</dbReference>
<protein>
    <submittedName>
        <fullName evidence="1">Uncharacterized protein</fullName>
    </submittedName>
</protein>
<organism evidence="1 2">
    <name type="scientific">Kineosporia corallincola</name>
    <dbReference type="NCBI Taxonomy" id="2835133"/>
    <lineage>
        <taxon>Bacteria</taxon>
        <taxon>Bacillati</taxon>
        <taxon>Actinomycetota</taxon>
        <taxon>Actinomycetes</taxon>
        <taxon>Kineosporiales</taxon>
        <taxon>Kineosporiaceae</taxon>
        <taxon>Kineosporia</taxon>
    </lineage>
</organism>
<sequence length="72" mass="8318">MAQTHAQGFPRFSRFSLFSGRIGDDGLTRRERRRLAREYMNTAGRKSSQAEMDALEARLKARLEKESRNTEA</sequence>
<comment type="caution">
    <text evidence="1">The sequence shown here is derived from an EMBL/GenBank/DDBJ whole genome shotgun (WGS) entry which is preliminary data.</text>
</comment>
<name>A0ABS5TNW1_9ACTN</name>
<keyword evidence="2" id="KW-1185">Reference proteome</keyword>
<dbReference type="Proteomes" id="UP001197247">
    <property type="component" value="Unassembled WGS sequence"/>
</dbReference>
<evidence type="ECO:0000313" key="1">
    <source>
        <dbReference type="EMBL" id="MBT0772782.1"/>
    </source>
</evidence>
<evidence type="ECO:0000313" key="2">
    <source>
        <dbReference type="Proteomes" id="UP001197247"/>
    </source>
</evidence>